<proteinExistence type="predicted"/>
<gene>
    <name evidence="2" type="ORF">SAMN05216548_11470</name>
</gene>
<keyword evidence="3" id="KW-1185">Reference proteome</keyword>
<protein>
    <submittedName>
        <fullName evidence="2">Uncharacterized protein</fullName>
    </submittedName>
</protein>
<feature type="compositionally biased region" description="Low complexity" evidence="1">
    <location>
        <begin position="145"/>
        <end position="156"/>
    </location>
</feature>
<evidence type="ECO:0000313" key="3">
    <source>
        <dbReference type="Proteomes" id="UP000199647"/>
    </source>
</evidence>
<name>A0A1H9MVL1_9HYPH</name>
<dbReference type="AlphaFoldDB" id="A0A1H9MVL1"/>
<organism evidence="2 3">
    <name type="scientific">Faunimonas pinastri</name>
    <dbReference type="NCBI Taxonomy" id="1855383"/>
    <lineage>
        <taxon>Bacteria</taxon>
        <taxon>Pseudomonadati</taxon>
        <taxon>Pseudomonadota</taxon>
        <taxon>Alphaproteobacteria</taxon>
        <taxon>Hyphomicrobiales</taxon>
        <taxon>Afifellaceae</taxon>
        <taxon>Faunimonas</taxon>
    </lineage>
</organism>
<dbReference type="STRING" id="1855383.SAMN05216548_11470"/>
<dbReference type="Proteomes" id="UP000199647">
    <property type="component" value="Unassembled WGS sequence"/>
</dbReference>
<reference evidence="2 3" key="1">
    <citation type="submission" date="2016-10" db="EMBL/GenBank/DDBJ databases">
        <authorList>
            <person name="de Groot N.N."/>
        </authorList>
    </citation>
    <scope>NUCLEOTIDE SEQUENCE [LARGE SCALE GENOMIC DNA]</scope>
    <source>
        <strain evidence="2 3">A52C2</strain>
    </source>
</reference>
<feature type="region of interest" description="Disordered" evidence="1">
    <location>
        <begin position="145"/>
        <end position="167"/>
    </location>
</feature>
<evidence type="ECO:0000256" key="1">
    <source>
        <dbReference type="SAM" id="MobiDB-lite"/>
    </source>
</evidence>
<sequence length="313" mass="33761">MSQPLSETLRSIDDDIESALLSEFDTLQEEIDTMDPMNTGAHEQIDPSEFDSIDAILSDLEVEDQNDGEIIEEIEDLGEPELTATTEEAVEETTPVAAGDEVLDDDALGELEASITRAEIYEEQQSDAAVEVEAAEASIAAAVPPARAARAPSTPKTPRPTRDLNSLPPEAFILTADVPEDLEANKKEVLAKRPLQKKVAEKFDNLILSLAADREPSTFIMSCYSVLDAKGEVTSSDLVAALRTMSSNRGTTYNEGTARSQVGQIMALFDVTKIATRAGKVLKLNPDSLYGQALKLLLDGGKGYAEEDEEEAA</sequence>
<evidence type="ECO:0000313" key="2">
    <source>
        <dbReference type="EMBL" id="SER27740.1"/>
    </source>
</evidence>
<accession>A0A1H9MVL1</accession>
<dbReference type="EMBL" id="FOFG01000014">
    <property type="protein sequence ID" value="SER27740.1"/>
    <property type="molecule type" value="Genomic_DNA"/>
</dbReference>